<evidence type="ECO:0000256" key="10">
    <source>
        <dbReference type="RuleBase" id="RU000688"/>
    </source>
</evidence>
<dbReference type="InterPro" id="IPR017452">
    <property type="entry name" value="GPCR_Rhodpsn_7TM"/>
</dbReference>
<dbReference type="PANTHER" id="PTHR24248">
    <property type="entry name" value="ADRENERGIC RECEPTOR-RELATED G-PROTEIN COUPLED RECEPTOR"/>
    <property type="match status" value="1"/>
</dbReference>
<protein>
    <recommendedName>
        <fullName evidence="12">G-protein coupled receptors family 1 profile domain-containing protein</fullName>
    </recommendedName>
</protein>
<evidence type="ECO:0000256" key="6">
    <source>
        <dbReference type="ARBA" id="ARBA00023136"/>
    </source>
</evidence>
<comment type="similarity">
    <text evidence="10">Belongs to the G-protein coupled receptor 1 family.</text>
</comment>
<feature type="domain" description="G-protein coupled receptors family 1 profile" evidence="12">
    <location>
        <begin position="155"/>
        <end position="492"/>
    </location>
</feature>
<dbReference type="PANTHER" id="PTHR24248:SF185">
    <property type="entry name" value="DOPAMINE RECEPTOR 2"/>
    <property type="match status" value="1"/>
</dbReference>
<comment type="subcellular location">
    <subcellularLocation>
        <location evidence="1">Cell membrane</location>
        <topology evidence="1">Multi-pass membrane protein</topology>
    </subcellularLocation>
</comment>
<keyword evidence="2" id="KW-1003">Cell membrane</keyword>
<accession>A0A8W8ISN7</accession>
<dbReference type="PROSITE" id="PS00237">
    <property type="entry name" value="G_PROTEIN_RECEP_F1_1"/>
    <property type="match status" value="1"/>
</dbReference>
<evidence type="ECO:0000256" key="3">
    <source>
        <dbReference type="ARBA" id="ARBA00022692"/>
    </source>
</evidence>
<name>A0A8W8ISN7_MAGGI</name>
<evidence type="ECO:0000256" key="8">
    <source>
        <dbReference type="ARBA" id="ARBA00023170"/>
    </source>
</evidence>
<dbReference type="SUPFAM" id="SSF81321">
    <property type="entry name" value="Family A G protein-coupled receptor-like"/>
    <property type="match status" value="1"/>
</dbReference>
<keyword evidence="4 11" id="KW-1133">Transmembrane helix</keyword>
<dbReference type="PROSITE" id="PS50262">
    <property type="entry name" value="G_PROTEIN_RECEP_F1_2"/>
    <property type="match status" value="1"/>
</dbReference>
<dbReference type="PRINTS" id="PR00237">
    <property type="entry name" value="GPCRRHODOPSN"/>
</dbReference>
<evidence type="ECO:0000313" key="13">
    <source>
        <dbReference type="EnsemblMetazoa" id="G15683.7:cds"/>
    </source>
</evidence>
<dbReference type="FunFam" id="1.20.1070.10:FF:000523">
    <property type="entry name" value="5-hydroxytryptamine receptor 2B"/>
    <property type="match status" value="1"/>
</dbReference>
<keyword evidence="7" id="KW-1015">Disulfide bond</keyword>
<evidence type="ECO:0000256" key="7">
    <source>
        <dbReference type="ARBA" id="ARBA00023157"/>
    </source>
</evidence>
<keyword evidence="14" id="KW-1185">Reference proteome</keyword>
<feature type="transmembrane region" description="Helical" evidence="11">
    <location>
        <begin position="216"/>
        <end position="235"/>
    </location>
</feature>
<evidence type="ECO:0000256" key="11">
    <source>
        <dbReference type="SAM" id="Phobius"/>
    </source>
</evidence>
<dbReference type="GO" id="GO:0004930">
    <property type="term" value="F:G protein-coupled receptor activity"/>
    <property type="evidence" value="ECO:0007669"/>
    <property type="project" value="UniProtKB-KW"/>
</dbReference>
<keyword evidence="9 10" id="KW-0807">Transducer</keyword>
<evidence type="ECO:0000313" key="14">
    <source>
        <dbReference type="Proteomes" id="UP000005408"/>
    </source>
</evidence>
<sequence>MTPLQFRKVDGITLELGSEDSIHQKTDNSGVVMVCDIQYVNCPRRIASIPWNLSVGLFSCSATARGNQSSQNRFMSYSDTEKSTSFHFLQLTTINHENVSHSYAMLSDSVTTNGLFDNLTLNATTEKTMNESTYHPGEAAIGVVLAMFSFITVAGNILVIAAVSKELYLRTVTNYFIVSLAVADLMVGSIVMPFAITMEMTGQVWLFGPEWCDMWHSFDVLASTASILNLCGISLDRYWAITDPIKYASRMTACRTWLSIALVWLLSAGISFPAIAWWKAVTPDTPSAENECIFTSDSAYLIISSLVSFYCPSIIMMFVYWRIYMAATAQIRSLKVGQKTLRATNGASGNREVMTLRIHRGGCNTGTNMSRQSSDEYGQSFEKCLSESERDSLVENGKRHSDTSNHRPTRCITKRIRQFAISKKLTKVAREQKAAKTLGIVVGVFILCWVPFFVFNILEGICHDKCLTHKDILFPLFTWLGYINSGMNPIIYALSMKDFRRAFGKIIFCLCPKNKFRYHNTYQSKKCSSSSSFVVTAQAERS</sequence>
<evidence type="ECO:0000256" key="1">
    <source>
        <dbReference type="ARBA" id="ARBA00004651"/>
    </source>
</evidence>
<dbReference type="GO" id="GO:0005886">
    <property type="term" value="C:plasma membrane"/>
    <property type="evidence" value="ECO:0007669"/>
    <property type="project" value="UniProtKB-SubCell"/>
</dbReference>
<feature type="transmembrane region" description="Helical" evidence="11">
    <location>
        <begin position="298"/>
        <end position="321"/>
    </location>
</feature>
<dbReference type="Pfam" id="PF00001">
    <property type="entry name" value="7tm_1"/>
    <property type="match status" value="1"/>
</dbReference>
<dbReference type="GO" id="GO:0043410">
    <property type="term" value="P:positive regulation of MAPK cascade"/>
    <property type="evidence" value="ECO:0007669"/>
    <property type="project" value="TreeGrafter"/>
</dbReference>
<feature type="transmembrane region" description="Helical" evidence="11">
    <location>
        <begin position="175"/>
        <end position="196"/>
    </location>
</feature>
<keyword evidence="8 10" id="KW-0675">Receptor</keyword>
<proteinExistence type="inferred from homology"/>
<dbReference type="Proteomes" id="UP000005408">
    <property type="component" value="Unassembled WGS sequence"/>
</dbReference>
<reference evidence="13" key="1">
    <citation type="submission" date="2022-08" db="UniProtKB">
        <authorList>
            <consortium name="EnsemblMetazoa"/>
        </authorList>
    </citation>
    <scope>IDENTIFICATION</scope>
    <source>
        <strain evidence="13">05x7-T-G4-1.051#20</strain>
    </source>
</reference>
<feature type="transmembrane region" description="Helical" evidence="11">
    <location>
        <begin position="256"/>
        <end position="278"/>
    </location>
</feature>
<dbReference type="Gene3D" id="1.20.1070.10">
    <property type="entry name" value="Rhodopsin 7-helix transmembrane proteins"/>
    <property type="match status" value="1"/>
</dbReference>
<dbReference type="CDD" id="cd15067">
    <property type="entry name" value="7tmA_Dop1R2-like"/>
    <property type="match status" value="1"/>
</dbReference>
<feature type="transmembrane region" description="Helical" evidence="11">
    <location>
        <begin position="434"/>
        <end position="452"/>
    </location>
</feature>
<evidence type="ECO:0000256" key="9">
    <source>
        <dbReference type="ARBA" id="ARBA00023224"/>
    </source>
</evidence>
<feature type="transmembrane region" description="Helical" evidence="11">
    <location>
        <begin position="472"/>
        <end position="495"/>
    </location>
</feature>
<dbReference type="AlphaFoldDB" id="A0A8W8ISN7"/>
<keyword evidence="3 10" id="KW-0812">Transmembrane</keyword>
<dbReference type="EnsemblMetazoa" id="G15683.7">
    <property type="protein sequence ID" value="G15683.7:cds"/>
    <property type="gene ID" value="G15683"/>
</dbReference>
<dbReference type="GO" id="GO:0071880">
    <property type="term" value="P:adenylate cyclase-activating adrenergic receptor signaling pathway"/>
    <property type="evidence" value="ECO:0007669"/>
    <property type="project" value="TreeGrafter"/>
</dbReference>
<dbReference type="SMART" id="SM01381">
    <property type="entry name" value="7TM_GPCR_Srsx"/>
    <property type="match status" value="1"/>
</dbReference>
<evidence type="ECO:0000259" key="12">
    <source>
        <dbReference type="PROSITE" id="PS50262"/>
    </source>
</evidence>
<dbReference type="InterPro" id="IPR000276">
    <property type="entry name" value="GPCR_Rhodpsn"/>
</dbReference>
<evidence type="ECO:0000256" key="5">
    <source>
        <dbReference type="ARBA" id="ARBA00023040"/>
    </source>
</evidence>
<feature type="transmembrane region" description="Helical" evidence="11">
    <location>
        <begin position="139"/>
        <end position="163"/>
    </location>
</feature>
<evidence type="ECO:0000256" key="2">
    <source>
        <dbReference type="ARBA" id="ARBA00022475"/>
    </source>
</evidence>
<evidence type="ECO:0000256" key="4">
    <source>
        <dbReference type="ARBA" id="ARBA00022989"/>
    </source>
</evidence>
<keyword evidence="6 11" id="KW-0472">Membrane</keyword>
<keyword evidence="5 10" id="KW-0297">G-protein coupled receptor</keyword>
<organism evidence="13 14">
    <name type="scientific">Magallana gigas</name>
    <name type="common">Pacific oyster</name>
    <name type="synonym">Crassostrea gigas</name>
    <dbReference type="NCBI Taxonomy" id="29159"/>
    <lineage>
        <taxon>Eukaryota</taxon>
        <taxon>Metazoa</taxon>
        <taxon>Spiralia</taxon>
        <taxon>Lophotrochozoa</taxon>
        <taxon>Mollusca</taxon>
        <taxon>Bivalvia</taxon>
        <taxon>Autobranchia</taxon>
        <taxon>Pteriomorphia</taxon>
        <taxon>Ostreida</taxon>
        <taxon>Ostreoidea</taxon>
        <taxon>Ostreidae</taxon>
        <taxon>Magallana</taxon>
    </lineage>
</organism>